<dbReference type="OrthoDB" id="2971634at2759"/>
<dbReference type="HOGENOM" id="CLU_1256499_0_0_1"/>
<dbReference type="AlphaFoldDB" id="A0A0C9SPN3"/>
<dbReference type="Proteomes" id="UP000053263">
    <property type="component" value="Unassembled WGS sequence"/>
</dbReference>
<reference evidence="1 2" key="1">
    <citation type="submission" date="2014-06" db="EMBL/GenBank/DDBJ databases">
        <title>Evolutionary Origins and Diversification of the Mycorrhizal Mutualists.</title>
        <authorList>
            <consortium name="DOE Joint Genome Institute"/>
            <consortium name="Mycorrhizal Genomics Consortium"/>
            <person name="Kohler A."/>
            <person name="Kuo A."/>
            <person name="Nagy L.G."/>
            <person name="Floudas D."/>
            <person name="Copeland A."/>
            <person name="Barry K.W."/>
            <person name="Cichocki N."/>
            <person name="Veneault-Fourrey C."/>
            <person name="LaButti K."/>
            <person name="Lindquist E.A."/>
            <person name="Lipzen A."/>
            <person name="Lundell T."/>
            <person name="Morin E."/>
            <person name="Murat C."/>
            <person name="Riley R."/>
            <person name="Ohm R."/>
            <person name="Sun H."/>
            <person name="Tunlid A."/>
            <person name="Henrissat B."/>
            <person name="Grigoriev I.V."/>
            <person name="Hibbett D.S."/>
            <person name="Martin F."/>
        </authorList>
    </citation>
    <scope>NUCLEOTIDE SEQUENCE [LARGE SCALE GENOMIC DNA]</scope>
    <source>
        <strain evidence="1 2">FD-325 SS-3</strain>
    </source>
</reference>
<evidence type="ECO:0000313" key="2">
    <source>
        <dbReference type="Proteomes" id="UP000053263"/>
    </source>
</evidence>
<sequence>MRTSVSVCDFRYTVRLARVCANAHTRHRNTRQTLIATTAAGPGSVYIDRVLRTIEDLKFMITWASKCKGDSGKVWVKKQYDGAFQNSHDHCARFEHLDEEQKKKEMTEPDVVDMLAQWKRKNEKMVTKRWQLLNGYHKLGAGILLERVWDIENSVSVTLGPVLAKFYDSLSDTNIAELHALQAETEDVLVEVCRALGGDGVGDFVYTFLQDYPSELSLSR</sequence>
<organism evidence="1 2">
    <name type="scientific">Plicaturopsis crispa FD-325 SS-3</name>
    <dbReference type="NCBI Taxonomy" id="944288"/>
    <lineage>
        <taxon>Eukaryota</taxon>
        <taxon>Fungi</taxon>
        <taxon>Dikarya</taxon>
        <taxon>Basidiomycota</taxon>
        <taxon>Agaricomycotina</taxon>
        <taxon>Agaricomycetes</taxon>
        <taxon>Agaricomycetidae</taxon>
        <taxon>Amylocorticiales</taxon>
        <taxon>Amylocorticiaceae</taxon>
        <taxon>Plicatura</taxon>
        <taxon>Plicaturopsis crispa</taxon>
    </lineage>
</organism>
<name>A0A0C9SPN3_PLICR</name>
<dbReference type="EMBL" id="KN832637">
    <property type="protein sequence ID" value="KII82807.1"/>
    <property type="molecule type" value="Genomic_DNA"/>
</dbReference>
<evidence type="ECO:0000313" key="1">
    <source>
        <dbReference type="EMBL" id="KII82807.1"/>
    </source>
</evidence>
<accession>A0A0C9SPN3</accession>
<protein>
    <submittedName>
        <fullName evidence="1">Uncharacterized protein</fullName>
    </submittedName>
</protein>
<proteinExistence type="predicted"/>
<gene>
    <name evidence="1" type="ORF">PLICRDRAFT_639324</name>
</gene>
<keyword evidence="2" id="KW-1185">Reference proteome</keyword>